<dbReference type="Proteomes" id="UP000013827">
    <property type="component" value="Unassembled WGS sequence"/>
</dbReference>
<name>A0A0D3KI66_EMIH1</name>
<evidence type="ECO:0000256" key="2">
    <source>
        <dbReference type="ARBA" id="ARBA00022692"/>
    </source>
</evidence>
<proteinExistence type="predicted"/>
<dbReference type="SUPFAM" id="SSF103473">
    <property type="entry name" value="MFS general substrate transporter"/>
    <property type="match status" value="1"/>
</dbReference>
<keyword evidence="9" id="KW-1185">Reference proteome</keyword>
<evidence type="ECO:0000256" key="1">
    <source>
        <dbReference type="ARBA" id="ARBA00004141"/>
    </source>
</evidence>
<dbReference type="InterPro" id="IPR036259">
    <property type="entry name" value="MFS_trans_sf"/>
</dbReference>
<evidence type="ECO:0000256" key="4">
    <source>
        <dbReference type="ARBA" id="ARBA00023136"/>
    </source>
</evidence>
<feature type="transmembrane region" description="Helical" evidence="6">
    <location>
        <begin position="151"/>
        <end position="169"/>
    </location>
</feature>
<dbReference type="EnsemblProtists" id="EOD35451">
    <property type="protein sequence ID" value="EOD35451"/>
    <property type="gene ID" value="EMIHUDRAFT_201557"/>
</dbReference>
<dbReference type="RefSeq" id="XP_005787880.1">
    <property type="nucleotide sequence ID" value="XM_005787823.1"/>
</dbReference>
<keyword evidence="3 6" id="KW-1133">Transmembrane helix</keyword>
<reference evidence="8" key="2">
    <citation type="submission" date="2024-10" db="UniProtKB">
        <authorList>
            <consortium name="EnsemblProtists"/>
        </authorList>
    </citation>
    <scope>IDENTIFICATION</scope>
</reference>
<evidence type="ECO:0000259" key="7">
    <source>
        <dbReference type="Pfam" id="PF06813"/>
    </source>
</evidence>
<dbReference type="AlphaFoldDB" id="A0A0D3KI66"/>
<feature type="transmembrane region" description="Helical" evidence="6">
    <location>
        <begin position="248"/>
        <end position="271"/>
    </location>
</feature>
<feature type="transmembrane region" description="Helical" evidence="6">
    <location>
        <begin position="53"/>
        <end position="73"/>
    </location>
</feature>
<feature type="transmembrane region" description="Helical" evidence="6">
    <location>
        <begin position="110"/>
        <end position="131"/>
    </location>
</feature>
<feature type="transmembrane region" description="Helical" evidence="6">
    <location>
        <begin position="216"/>
        <end position="236"/>
    </location>
</feature>
<keyword evidence="4 6" id="KW-0472">Membrane</keyword>
<feature type="transmembrane region" description="Helical" evidence="6">
    <location>
        <begin position="175"/>
        <end position="195"/>
    </location>
</feature>
<dbReference type="InterPro" id="IPR010658">
    <property type="entry name" value="Nodulin-like"/>
</dbReference>
<feature type="region of interest" description="Disordered" evidence="5">
    <location>
        <begin position="296"/>
        <end position="331"/>
    </location>
</feature>
<feature type="compositionally biased region" description="Pro residues" evidence="5">
    <location>
        <begin position="313"/>
        <end position="325"/>
    </location>
</feature>
<dbReference type="Pfam" id="PF06813">
    <property type="entry name" value="Nodulin-like"/>
    <property type="match status" value="1"/>
</dbReference>
<feature type="domain" description="Nodulin-like" evidence="7">
    <location>
        <begin position="9"/>
        <end position="261"/>
    </location>
</feature>
<evidence type="ECO:0000256" key="3">
    <source>
        <dbReference type="ARBA" id="ARBA00022989"/>
    </source>
</evidence>
<accession>A0A0D3KI66</accession>
<sequence length="454" mass="46579">MSSLFPTSRWSVLVASMLLELCGGSVYITNLYLAALRPRLFPGAADGEALMEYLVFASNLGNWVPLAGFLYDARRGGPRTVVFAGAALTLLGYGGLWLCSAFDVHANFAVLWLLWFLWGHGSGYFDCAAIATCSANFRESRGLVLGLTKSFYGLSGSLLTQVFLAFFAAPDAAPAFLLFLGVALCLLALALAPLVRRLAPPRPLDADSPSRRFARGYALVGALAVAMVAISLLRAFSPLAASRAFSLGALGLVAASLLALPSLAWGAAAAAGSPSVGSSSVAGRVGLLEEADAAAARRESGAGPTQHAQHAPQGPPLQLSPPPDGQQPGSGVWASVASVDFGLLFVAAFAGWGGGIVLLNHIGKIVTAAAPAQASSQASPILVSLLSACNCIGRMAAGACSDALSRRRCHGSLCYRATHLAILGACAAGTAGALALGVRNRAIYRGKLLDRAAV</sequence>
<evidence type="ECO:0000313" key="8">
    <source>
        <dbReference type="EnsemblProtists" id="EOD35451"/>
    </source>
</evidence>
<protein>
    <recommendedName>
        <fullName evidence="7">Nodulin-like domain-containing protein</fullName>
    </recommendedName>
</protein>
<feature type="transmembrane region" description="Helical" evidence="6">
    <location>
        <begin position="332"/>
        <end position="352"/>
    </location>
</feature>
<feature type="transmembrane region" description="Helical" evidence="6">
    <location>
        <begin position="12"/>
        <end position="33"/>
    </location>
</feature>
<dbReference type="GO" id="GO:0016020">
    <property type="term" value="C:membrane"/>
    <property type="evidence" value="ECO:0007669"/>
    <property type="project" value="UniProtKB-SubCell"/>
</dbReference>
<dbReference type="KEGG" id="ehx:EMIHUDRAFT_201557"/>
<feature type="transmembrane region" description="Helical" evidence="6">
    <location>
        <begin position="80"/>
        <end position="98"/>
    </location>
</feature>
<dbReference type="PANTHER" id="PTHR21576:SF158">
    <property type="entry name" value="RIBOSOMAL RNA-PROCESSING PROTEIN 12-LIKE CONSERVED DOMAIN-CONTAINING PROTEIN"/>
    <property type="match status" value="1"/>
</dbReference>
<dbReference type="HOGENOM" id="CLU_021715_3_0_1"/>
<evidence type="ECO:0000313" key="9">
    <source>
        <dbReference type="Proteomes" id="UP000013827"/>
    </source>
</evidence>
<keyword evidence="2 6" id="KW-0812">Transmembrane</keyword>
<feature type="transmembrane region" description="Helical" evidence="6">
    <location>
        <begin position="420"/>
        <end position="438"/>
    </location>
</feature>
<comment type="subcellular location">
    <subcellularLocation>
        <location evidence="1">Membrane</location>
        <topology evidence="1">Multi-pass membrane protein</topology>
    </subcellularLocation>
</comment>
<organism evidence="8 9">
    <name type="scientific">Emiliania huxleyi (strain CCMP1516)</name>
    <dbReference type="NCBI Taxonomy" id="280463"/>
    <lineage>
        <taxon>Eukaryota</taxon>
        <taxon>Haptista</taxon>
        <taxon>Haptophyta</taxon>
        <taxon>Prymnesiophyceae</taxon>
        <taxon>Isochrysidales</taxon>
        <taxon>Noelaerhabdaceae</taxon>
        <taxon>Emiliania</taxon>
    </lineage>
</organism>
<evidence type="ECO:0000256" key="5">
    <source>
        <dbReference type="SAM" id="MobiDB-lite"/>
    </source>
</evidence>
<reference evidence="9" key="1">
    <citation type="journal article" date="2013" name="Nature">
        <title>Pan genome of the phytoplankton Emiliania underpins its global distribution.</title>
        <authorList>
            <person name="Read B.A."/>
            <person name="Kegel J."/>
            <person name="Klute M.J."/>
            <person name="Kuo A."/>
            <person name="Lefebvre S.C."/>
            <person name="Maumus F."/>
            <person name="Mayer C."/>
            <person name="Miller J."/>
            <person name="Monier A."/>
            <person name="Salamov A."/>
            <person name="Young J."/>
            <person name="Aguilar M."/>
            <person name="Claverie J.M."/>
            <person name="Frickenhaus S."/>
            <person name="Gonzalez K."/>
            <person name="Herman E.K."/>
            <person name="Lin Y.C."/>
            <person name="Napier J."/>
            <person name="Ogata H."/>
            <person name="Sarno A.F."/>
            <person name="Shmutz J."/>
            <person name="Schroeder D."/>
            <person name="de Vargas C."/>
            <person name="Verret F."/>
            <person name="von Dassow P."/>
            <person name="Valentin K."/>
            <person name="Van de Peer Y."/>
            <person name="Wheeler G."/>
            <person name="Dacks J.B."/>
            <person name="Delwiche C.F."/>
            <person name="Dyhrman S.T."/>
            <person name="Glockner G."/>
            <person name="John U."/>
            <person name="Richards T."/>
            <person name="Worden A.Z."/>
            <person name="Zhang X."/>
            <person name="Grigoriev I.V."/>
            <person name="Allen A.E."/>
            <person name="Bidle K."/>
            <person name="Borodovsky M."/>
            <person name="Bowler C."/>
            <person name="Brownlee C."/>
            <person name="Cock J.M."/>
            <person name="Elias M."/>
            <person name="Gladyshev V.N."/>
            <person name="Groth M."/>
            <person name="Guda C."/>
            <person name="Hadaegh A."/>
            <person name="Iglesias-Rodriguez M.D."/>
            <person name="Jenkins J."/>
            <person name="Jones B.M."/>
            <person name="Lawson T."/>
            <person name="Leese F."/>
            <person name="Lindquist E."/>
            <person name="Lobanov A."/>
            <person name="Lomsadze A."/>
            <person name="Malik S.B."/>
            <person name="Marsh M.E."/>
            <person name="Mackinder L."/>
            <person name="Mock T."/>
            <person name="Mueller-Roeber B."/>
            <person name="Pagarete A."/>
            <person name="Parker M."/>
            <person name="Probert I."/>
            <person name="Quesneville H."/>
            <person name="Raines C."/>
            <person name="Rensing S.A."/>
            <person name="Riano-Pachon D.M."/>
            <person name="Richier S."/>
            <person name="Rokitta S."/>
            <person name="Shiraiwa Y."/>
            <person name="Soanes D.M."/>
            <person name="van der Giezen M."/>
            <person name="Wahlund T.M."/>
            <person name="Williams B."/>
            <person name="Wilson W."/>
            <person name="Wolfe G."/>
            <person name="Wurch L.L."/>
        </authorList>
    </citation>
    <scope>NUCLEOTIDE SEQUENCE</scope>
</reference>
<evidence type="ECO:0000256" key="6">
    <source>
        <dbReference type="SAM" id="Phobius"/>
    </source>
</evidence>
<dbReference type="PaxDb" id="2903-EOD35451"/>
<dbReference type="GeneID" id="17280721"/>
<dbReference type="PANTHER" id="PTHR21576">
    <property type="entry name" value="UNCHARACTERIZED NODULIN-LIKE PROTEIN"/>
    <property type="match status" value="1"/>
</dbReference>